<dbReference type="EMBL" id="UGET01000004">
    <property type="protein sequence ID" value="STL93984.1"/>
    <property type="molecule type" value="Genomic_DNA"/>
</dbReference>
<organism evidence="1 2">
    <name type="scientific">Escherichia coli</name>
    <dbReference type="NCBI Taxonomy" id="562"/>
    <lineage>
        <taxon>Bacteria</taxon>
        <taxon>Pseudomonadati</taxon>
        <taxon>Pseudomonadota</taxon>
        <taxon>Gammaproteobacteria</taxon>
        <taxon>Enterobacterales</taxon>
        <taxon>Enterobacteriaceae</taxon>
        <taxon>Escherichia</taxon>
    </lineage>
</organism>
<gene>
    <name evidence="1" type="primary">yaeI_1</name>
    <name evidence="1" type="ORF">NCTC13148_05186</name>
</gene>
<sequence length="66" mass="7296">MLCGHTHGGQLRVPLVGEPFAPVEDKRYVAGLNAFGERHIYTTRGVGSLYGLRLNCRPEVTMLELV</sequence>
<reference evidence="1 2" key="1">
    <citation type="submission" date="2018-06" db="EMBL/GenBank/DDBJ databases">
        <authorList>
            <consortium name="Pathogen Informatics"/>
            <person name="Doyle S."/>
        </authorList>
    </citation>
    <scope>NUCLEOTIDE SEQUENCE [LARGE SCALE GENOMIC DNA]</scope>
    <source>
        <strain evidence="1 2">NCTC13148</strain>
    </source>
</reference>
<dbReference type="AlphaFoldDB" id="A0A377CI02"/>
<evidence type="ECO:0000313" key="2">
    <source>
        <dbReference type="Proteomes" id="UP000254255"/>
    </source>
</evidence>
<dbReference type="Proteomes" id="UP000254255">
    <property type="component" value="Unassembled WGS sequence"/>
</dbReference>
<accession>A0A377CI02</accession>
<proteinExistence type="predicted"/>
<evidence type="ECO:0000313" key="1">
    <source>
        <dbReference type="EMBL" id="STL93984.1"/>
    </source>
</evidence>
<protein>
    <submittedName>
        <fullName evidence="1">Phosphatase</fullName>
    </submittedName>
</protein>
<name>A0A377CI02_ECOLX</name>